<evidence type="ECO:0000259" key="6">
    <source>
        <dbReference type="SMART" id="SM00645"/>
    </source>
</evidence>
<dbReference type="GO" id="GO:0006508">
    <property type="term" value="P:proteolysis"/>
    <property type="evidence" value="ECO:0007669"/>
    <property type="project" value="UniProtKB-KW"/>
</dbReference>
<dbReference type="InterPro" id="IPR013128">
    <property type="entry name" value="Peptidase_C1A"/>
</dbReference>
<evidence type="ECO:0000256" key="1">
    <source>
        <dbReference type="ARBA" id="ARBA00008455"/>
    </source>
</evidence>
<name>A0A0K0F0X5_STRVS</name>
<dbReference type="Proteomes" id="UP000035680">
    <property type="component" value="Unassembled WGS sequence"/>
</dbReference>
<keyword evidence="3" id="KW-0378">Hydrolase</keyword>
<dbReference type="Gene3D" id="3.90.70.10">
    <property type="entry name" value="Cysteine proteinases"/>
    <property type="match status" value="1"/>
</dbReference>
<dbReference type="InterPro" id="IPR038765">
    <property type="entry name" value="Papain-like_cys_pep_sf"/>
</dbReference>
<dbReference type="Pfam" id="PF00112">
    <property type="entry name" value="Peptidase_C1"/>
    <property type="match status" value="1"/>
</dbReference>
<dbReference type="SMART" id="SM00645">
    <property type="entry name" value="Pept_C1"/>
    <property type="match status" value="1"/>
</dbReference>
<comment type="similarity">
    <text evidence="1">Belongs to the peptidase C1 family.</text>
</comment>
<dbReference type="WBParaSite" id="SVE_0244200.1">
    <property type="protein sequence ID" value="SVE_0244200.1"/>
    <property type="gene ID" value="SVE_0244200"/>
</dbReference>
<dbReference type="PROSITE" id="PS00640">
    <property type="entry name" value="THIOL_PROTEASE_ASN"/>
    <property type="match status" value="1"/>
</dbReference>
<dbReference type="PANTHER" id="PTHR12411">
    <property type="entry name" value="CYSTEINE PROTEASE FAMILY C1-RELATED"/>
    <property type="match status" value="1"/>
</dbReference>
<keyword evidence="7" id="KW-1185">Reference proteome</keyword>
<dbReference type="STRING" id="75913.A0A0K0F0X5"/>
<evidence type="ECO:0000313" key="8">
    <source>
        <dbReference type="WBParaSite" id="SVE_0244200.1"/>
    </source>
</evidence>
<proteinExistence type="inferred from homology"/>
<dbReference type="PROSITE" id="PS00139">
    <property type="entry name" value="THIOL_PROTEASE_CYS"/>
    <property type="match status" value="1"/>
</dbReference>
<keyword evidence="2" id="KW-0645">Protease</keyword>
<evidence type="ECO:0000256" key="5">
    <source>
        <dbReference type="SAM" id="Phobius"/>
    </source>
</evidence>
<evidence type="ECO:0000256" key="4">
    <source>
        <dbReference type="ARBA" id="ARBA00022807"/>
    </source>
</evidence>
<reference evidence="8" key="2">
    <citation type="submission" date="2015-08" db="UniProtKB">
        <authorList>
            <consortium name="WormBaseParasite"/>
        </authorList>
    </citation>
    <scope>IDENTIFICATION</scope>
</reference>
<feature type="transmembrane region" description="Helical" evidence="5">
    <location>
        <begin position="54"/>
        <end position="78"/>
    </location>
</feature>
<feature type="domain" description="Peptidase C1A papain C-terminal" evidence="6">
    <location>
        <begin position="181"/>
        <end position="449"/>
    </location>
</feature>
<dbReference type="InterPro" id="IPR025661">
    <property type="entry name" value="Pept_asp_AS"/>
</dbReference>
<dbReference type="GO" id="GO:0008234">
    <property type="term" value="F:cysteine-type peptidase activity"/>
    <property type="evidence" value="ECO:0007669"/>
    <property type="project" value="UniProtKB-KW"/>
</dbReference>
<keyword evidence="5" id="KW-0812">Transmembrane</keyword>
<accession>A0A0K0F0X5</accession>
<evidence type="ECO:0000256" key="3">
    <source>
        <dbReference type="ARBA" id="ARBA00022801"/>
    </source>
</evidence>
<evidence type="ECO:0000256" key="2">
    <source>
        <dbReference type="ARBA" id="ARBA00022670"/>
    </source>
</evidence>
<protein>
    <submittedName>
        <fullName evidence="8">Cathepsin B (inferred by orthology to a human protein)</fullName>
    </submittedName>
</protein>
<keyword evidence="5" id="KW-0472">Membrane</keyword>
<keyword evidence="5" id="KW-1133">Transmembrane helix</keyword>
<reference evidence="7" key="1">
    <citation type="submission" date="2014-07" db="EMBL/GenBank/DDBJ databases">
        <authorList>
            <person name="Martin A.A"/>
            <person name="De Silva N."/>
        </authorList>
    </citation>
    <scope>NUCLEOTIDE SEQUENCE</scope>
</reference>
<evidence type="ECO:0000313" key="7">
    <source>
        <dbReference type="Proteomes" id="UP000035680"/>
    </source>
</evidence>
<organism evidence="7 8">
    <name type="scientific">Strongyloides venezuelensis</name>
    <name type="common">Threadworm</name>
    <dbReference type="NCBI Taxonomy" id="75913"/>
    <lineage>
        <taxon>Eukaryota</taxon>
        <taxon>Metazoa</taxon>
        <taxon>Ecdysozoa</taxon>
        <taxon>Nematoda</taxon>
        <taxon>Chromadorea</taxon>
        <taxon>Rhabditida</taxon>
        <taxon>Tylenchina</taxon>
        <taxon>Panagrolaimomorpha</taxon>
        <taxon>Strongyloidoidea</taxon>
        <taxon>Strongyloididae</taxon>
        <taxon>Strongyloides</taxon>
    </lineage>
</organism>
<dbReference type="SUPFAM" id="SSF54001">
    <property type="entry name" value="Cysteine proteinases"/>
    <property type="match status" value="1"/>
</dbReference>
<sequence>MASSTSDTSLIVVGNPETSMTIKTKIIDSRKNRKNSSSCLKKCSPKIKKTNCTAIQVIVLGNALFISIVLCVIFETIFHEHINETMDYGNNEILFKLTGHDEKYHRKLVEYVNSLRNSTWKAKYNRFATQSKHLFHSGSSNIENIESREKSYVRGKTEKELIGNTFEHYEELINTTKNLILPKEFDGRLKWAYCASIHRVANQGGCGSCYASSSAAVISDRICIKTNSTFQPEISVQDLISCCHDCGGCNGAAFAFSPINHWIQNGIVTGGSYGSYEGCKPYTISPSCGSPCILDKDKLNQKMPCIKKCQKLYDKKYEDDIIKGSQGYWLRTGEQQEATFPKLKELKKKIENSIGYVELLKRELYTYGPLLACLNVYDEFQHYSSGIYHEQTVPTSESLYGHCVKLLGWGYENNKGFWLYANTWSRDWGIGGFFKMDMNQLPEEVIGAIY</sequence>
<dbReference type="InterPro" id="IPR000169">
    <property type="entry name" value="Pept_cys_AS"/>
</dbReference>
<dbReference type="AlphaFoldDB" id="A0A0K0F0X5"/>
<dbReference type="InterPro" id="IPR000668">
    <property type="entry name" value="Peptidase_C1A_C"/>
</dbReference>
<keyword evidence="4" id="KW-0788">Thiol protease</keyword>